<evidence type="ECO:0000259" key="1">
    <source>
        <dbReference type="Pfam" id="PF01850"/>
    </source>
</evidence>
<dbReference type="EMBL" id="MGAF01000018">
    <property type="protein sequence ID" value="OGK41485.1"/>
    <property type="molecule type" value="Genomic_DNA"/>
</dbReference>
<dbReference type="SUPFAM" id="SSF88723">
    <property type="entry name" value="PIN domain-like"/>
    <property type="match status" value="1"/>
</dbReference>
<evidence type="ECO:0000313" key="3">
    <source>
        <dbReference type="Proteomes" id="UP000179270"/>
    </source>
</evidence>
<gene>
    <name evidence="2" type="ORF">A3A74_05555</name>
</gene>
<evidence type="ECO:0000313" key="2">
    <source>
        <dbReference type="EMBL" id="OGK41485.1"/>
    </source>
</evidence>
<dbReference type="STRING" id="1802055.A3A74_05555"/>
<dbReference type="InterPro" id="IPR002716">
    <property type="entry name" value="PIN_dom"/>
</dbReference>
<dbReference type="Proteomes" id="UP000179270">
    <property type="component" value="Unassembled WGS sequence"/>
</dbReference>
<reference evidence="2 3" key="1">
    <citation type="journal article" date="2016" name="Nat. Commun.">
        <title>Thousands of microbial genomes shed light on interconnected biogeochemical processes in an aquifer system.</title>
        <authorList>
            <person name="Anantharaman K."/>
            <person name="Brown C.T."/>
            <person name="Hug L.A."/>
            <person name="Sharon I."/>
            <person name="Castelle C.J."/>
            <person name="Probst A.J."/>
            <person name="Thomas B.C."/>
            <person name="Singh A."/>
            <person name="Wilkins M.J."/>
            <person name="Karaoz U."/>
            <person name="Brodie E.L."/>
            <person name="Williams K.H."/>
            <person name="Hubbard S.S."/>
            <person name="Banfield J.F."/>
        </authorList>
    </citation>
    <scope>NUCLEOTIDE SEQUENCE [LARGE SCALE GENOMIC DNA]</scope>
</reference>
<protein>
    <recommendedName>
        <fullName evidence="1">PIN domain-containing protein</fullName>
    </recommendedName>
</protein>
<comment type="caution">
    <text evidence="2">The sequence shown here is derived from an EMBL/GenBank/DDBJ whole genome shotgun (WGS) entry which is preliminary data.</text>
</comment>
<dbReference type="InterPro" id="IPR029060">
    <property type="entry name" value="PIN-like_dom_sf"/>
</dbReference>
<feature type="domain" description="PIN" evidence="1">
    <location>
        <begin position="5"/>
        <end position="127"/>
    </location>
</feature>
<dbReference type="AlphaFoldDB" id="A0A1F7IDQ7"/>
<proteinExistence type="predicted"/>
<sequence>MIRSVIIDTNIILRYLRQDHPTLSPKAKELFVQAQKGKFSIYFDEIVIVETVGVLKTYYKLPKNTIVEKISKLLYLTWMVNPRKKLIGKALNLYFNSSKLSYTDCWLFVLSQEEKIQLETFDNNLQKLMIDSRK</sequence>
<organism evidence="2 3">
    <name type="scientific">Candidatus Roizmanbacteria bacterium RIFCSPLOWO2_01_FULL_35_13</name>
    <dbReference type="NCBI Taxonomy" id="1802055"/>
    <lineage>
        <taxon>Bacteria</taxon>
        <taxon>Candidatus Roizmaniibacteriota</taxon>
    </lineage>
</organism>
<dbReference type="Gene3D" id="3.40.50.1010">
    <property type="entry name" value="5'-nuclease"/>
    <property type="match status" value="1"/>
</dbReference>
<name>A0A1F7IDQ7_9BACT</name>
<dbReference type="Pfam" id="PF01850">
    <property type="entry name" value="PIN"/>
    <property type="match status" value="1"/>
</dbReference>
<accession>A0A1F7IDQ7</accession>